<dbReference type="EMBL" id="RCHS01003977">
    <property type="protein sequence ID" value="RMX38583.1"/>
    <property type="molecule type" value="Genomic_DNA"/>
</dbReference>
<name>A0A3M6TB55_POCDA</name>
<accession>A0A3M6TB55</accession>
<dbReference type="Proteomes" id="UP000275408">
    <property type="component" value="Unassembled WGS sequence"/>
</dbReference>
<reference evidence="1 2" key="1">
    <citation type="journal article" date="2018" name="Sci. Rep.">
        <title>Comparative analysis of the Pocillopora damicornis genome highlights role of immune system in coral evolution.</title>
        <authorList>
            <person name="Cunning R."/>
            <person name="Bay R.A."/>
            <person name="Gillette P."/>
            <person name="Baker A.C."/>
            <person name="Traylor-Knowles N."/>
        </authorList>
    </citation>
    <scope>NUCLEOTIDE SEQUENCE [LARGE SCALE GENOMIC DNA]</scope>
    <source>
        <strain evidence="1">RSMAS</strain>
        <tissue evidence="1">Whole animal</tissue>
    </source>
</reference>
<organism evidence="1 2">
    <name type="scientific">Pocillopora damicornis</name>
    <name type="common">Cauliflower coral</name>
    <name type="synonym">Millepora damicornis</name>
    <dbReference type="NCBI Taxonomy" id="46731"/>
    <lineage>
        <taxon>Eukaryota</taxon>
        <taxon>Metazoa</taxon>
        <taxon>Cnidaria</taxon>
        <taxon>Anthozoa</taxon>
        <taxon>Hexacorallia</taxon>
        <taxon>Scleractinia</taxon>
        <taxon>Astrocoeniina</taxon>
        <taxon>Pocilloporidae</taxon>
        <taxon>Pocillopora</taxon>
    </lineage>
</organism>
<dbReference type="AlphaFoldDB" id="A0A3M6TB55"/>
<comment type="caution">
    <text evidence="1">The sequence shown here is derived from an EMBL/GenBank/DDBJ whole genome shotgun (WGS) entry which is preliminary data.</text>
</comment>
<proteinExistence type="predicted"/>
<evidence type="ECO:0000313" key="1">
    <source>
        <dbReference type="EMBL" id="RMX38583.1"/>
    </source>
</evidence>
<protein>
    <submittedName>
        <fullName evidence="1">Uncharacterized protein</fullName>
    </submittedName>
</protein>
<gene>
    <name evidence="1" type="ORF">pdam_00008399</name>
</gene>
<sequence length="199" mass="20513">MAVVLGAGVVVDAVELRTVAMEVWLVFAEPGNESVAVAQGLGKDTFAVVEGLGKGTGWESVVGIGVVVAEVELDIGTAAVEVVMGIEGVKLGTDMAVAAEGSGKRAVVEVGTETGPAEGLKRGLVGDNLVFGLLENQPCCNQAVVVLHKSFGKTAGQMNHSTMGYRRPACIANSCNNWDTSLESGPLQETNSIRALVFN</sequence>
<evidence type="ECO:0000313" key="2">
    <source>
        <dbReference type="Proteomes" id="UP000275408"/>
    </source>
</evidence>
<keyword evidence="2" id="KW-1185">Reference proteome</keyword>